<protein>
    <recommendedName>
        <fullName evidence="4">Pseudouridine synthase</fullName>
        <ecNumber evidence="4">5.4.99.-</ecNumber>
    </recommendedName>
</protein>
<dbReference type="InterPro" id="IPR036986">
    <property type="entry name" value="S4_RNA-bd_sf"/>
</dbReference>
<dbReference type="InterPro" id="IPR020103">
    <property type="entry name" value="PsdUridine_synth_cat_dom_sf"/>
</dbReference>
<dbReference type="PROSITE" id="PS50889">
    <property type="entry name" value="S4"/>
    <property type="match status" value="1"/>
</dbReference>
<evidence type="ECO:0000259" key="6">
    <source>
        <dbReference type="Pfam" id="PF01479"/>
    </source>
</evidence>
<dbReference type="PANTHER" id="PTHR21600:SF44">
    <property type="entry name" value="RIBOSOMAL LARGE SUBUNIT PSEUDOURIDINE SYNTHASE D"/>
    <property type="match status" value="1"/>
</dbReference>
<dbReference type="InterPro" id="IPR006145">
    <property type="entry name" value="PsdUridine_synth_RsuA/RluA"/>
</dbReference>
<dbReference type="SUPFAM" id="SSF55120">
    <property type="entry name" value="Pseudouridine synthase"/>
    <property type="match status" value="1"/>
</dbReference>
<evidence type="ECO:0000256" key="1">
    <source>
        <dbReference type="ARBA" id="ARBA00010876"/>
    </source>
</evidence>
<dbReference type="Gene3D" id="3.30.2350.10">
    <property type="entry name" value="Pseudouridine synthase"/>
    <property type="match status" value="1"/>
</dbReference>
<dbReference type="InterPro" id="IPR050188">
    <property type="entry name" value="RluA_PseudoU_synthase"/>
</dbReference>
<evidence type="ECO:0000313" key="8">
    <source>
        <dbReference type="Proteomes" id="UP001060414"/>
    </source>
</evidence>
<evidence type="ECO:0000259" key="5">
    <source>
        <dbReference type="Pfam" id="PF00849"/>
    </source>
</evidence>
<accession>A0ABY5ZJ95</accession>
<dbReference type="PROSITE" id="PS01129">
    <property type="entry name" value="PSI_RLU"/>
    <property type="match status" value="1"/>
</dbReference>
<dbReference type="InterPro" id="IPR006224">
    <property type="entry name" value="PsdUridine_synth_RluA-like_CS"/>
</dbReference>
<organism evidence="7 8">
    <name type="scientific">Geoalkalibacter halelectricus</name>
    <dbReference type="NCBI Taxonomy" id="2847045"/>
    <lineage>
        <taxon>Bacteria</taxon>
        <taxon>Pseudomonadati</taxon>
        <taxon>Thermodesulfobacteriota</taxon>
        <taxon>Desulfuromonadia</taxon>
        <taxon>Desulfuromonadales</taxon>
        <taxon>Geoalkalibacteraceae</taxon>
        <taxon>Geoalkalibacter</taxon>
    </lineage>
</organism>
<gene>
    <name evidence="7" type="ORF">L9S41_13485</name>
</gene>
<comment type="function">
    <text evidence="4">Responsible for synthesis of pseudouridine from uracil.</text>
</comment>
<dbReference type="Pfam" id="PF00849">
    <property type="entry name" value="PseudoU_synth_2"/>
    <property type="match status" value="1"/>
</dbReference>
<proteinExistence type="inferred from homology"/>
<keyword evidence="3" id="KW-0694">RNA-binding</keyword>
<keyword evidence="8" id="KW-1185">Reference proteome</keyword>
<dbReference type="CDD" id="cd02869">
    <property type="entry name" value="PseudoU_synth_RluA_like"/>
    <property type="match status" value="1"/>
</dbReference>
<feature type="domain" description="RNA-binding S4" evidence="6">
    <location>
        <begin position="19"/>
        <end position="53"/>
    </location>
</feature>
<sequence length="323" mass="36184">MRGKGEIHRLRVGEQDAGQRLDQVLAARLSGFSRTYSRRIIDLGGVHVDGRRTCRCSLQVREGQGIEVHLDGLPLEPFSVTERHIVFQDRYLLAIDKPAGIDTQPTHARYKGTLYEALLRYLHDPFRPQCRPELGMVQRLDRNTSGIMVFSIHPQAHKPLTQAMAARDIEKIYWALVQGVPSQRCGEIRTLLARGRRNNLVKSVPQGGREALTHYRVLHAWEDAALLEVRIPTGRSHQIRAHLAELGHPLLGDAAYGGCASLGDFCVSRHMLHSLHLALRHPVTNAPLQLSAPLPQDMLALLQHLGMPPDNLFSFPPKEPESC</sequence>
<dbReference type="RefSeq" id="WP_260747041.1">
    <property type="nucleotide sequence ID" value="NZ_CP092109.1"/>
</dbReference>
<dbReference type="InterPro" id="IPR006225">
    <property type="entry name" value="PsdUridine_synth_RluC/D"/>
</dbReference>
<evidence type="ECO:0000256" key="4">
    <source>
        <dbReference type="RuleBase" id="RU362028"/>
    </source>
</evidence>
<dbReference type="SUPFAM" id="SSF55174">
    <property type="entry name" value="Alpha-L RNA-binding motif"/>
    <property type="match status" value="1"/>
</dbReference>
<evidence type="ECO:0000256" key="3">
    <source>
        <dbReference type="PROSITE-ProRule" id="PRU00182"/>
    </source>
</evidence>
<dbReference type="Gene3D" id="3.10.290.10">
    <property type="entry name" value="RNA-binding S4 domain"/>
    <property type="match status" value="1"/>
</dbReference>
<evidence type="ECO:0000256" key="2">
    <source>
        <dbReference type="ARBA" id="ARBA00023235"/>
    </source>
</evidence>
<evidence type="ECO:0000313" key="7">
    <source>
        <dbReference type="EMBL" id="UWZ78683.1"/>
    </source>
</evidence>
<dbReference type="EMBL" id="CP092109">
    <property type="protein sequence ID" value="UWZ78683.1"/>
    <property type="molecule type" value="Genomic_DNA"/>
</dbReference>
<dbReference type="Pfam" id="PF01479">
    <property type="entry name" value="S4"/>
    <property type="match status" value="1"/>
</dbReference>
<dbReference type="CDD" id="cd00165">
    <property type="entry name" value="S4"/>
    <property type="match status" value="1"/>
</dbReference>
<name>A0ABY5ZJ95_9BACT</name>
<dbReference type="EC" id="5.4.99.-" evidence="4"/>
<dbReference type="NCBIfam" id="TIGR00005">
    <property type="entry name" value="rluA_subfam"/>
    <property type="match status" value="1"/>
</dbReference>
<feature type="domain" description="Pseudouridine synthase RsuA/RluA-like" evidence="5">
    <location>
        <begin position="92"/>
        <end position="244"/>
    </location>
</feature>
<dbReference type="PANTHER" id="PTHR21600">
    <property type="entry name" value="MITOCHONDRIAL RNA PSEUDOURIDINE SYNTHASE"/>
    <property type="match status" value="1"/>
</dbReference>
<reference evidence="7" key="1">
    <citation type="journal article" date="2022" name="Environ. Microbiol.">
        <title>Geoalkalibacter halelectricus SAP #1 sp. nov. possessing extracellular electron transfer and mineral#reducing capabilities from a haloalkaline environment.</title>
        <authorList>
            <person name="Yadav S."/>
            <person name="Singh R."/>
            <person name="Sundharam S.S."/>
            <person name="Chaudhary S."/>
            <person name="Krishnamurthi S."/>
            <person name="Patil S.A."/>
        </authorList>
    </citation>
    <scope>NUCLEOTIDE SEQUENCE</scope>
    <source>
        <strain evidence="7">SAP-1</strain>
    </source>
</reference>
<dbReference type="InterPro" id="IPR002942">
    <property type="entry name" value="S4_RNA-bd"/>
</dbReference>
<dbReference type="Proteomes" id="UP001060414">
    <property type="component" value="Chromosome"/>
</dbReference>
<comment type="similarity">
    <text evidence="1 4">Belongs to the pseudouridine synthase RluA family.</text>
</comment>
<comment type="catalytic activity">
    <reaction evidence="4">
        <text>a uridine in RNA = a pseudouridine in RNA</text>
        <dbReference type="Rhea" id="RHEA:48348"/>
        <dbReference type="Rhea" id="RHEA-COMP:12068"/>
        <dbReference type="Rhea" id="RHEA-COMP:12069"/>
        <dbReference type="ChEBI" id="CHEBI:65314"/>
        <dbReference type="ChEBI" id="CHEBI:65315"/>
    </reaction>
</comment>
<keyword evidence="2 4" id="KW-0413">Isomerase</keyword>